<dbReference type="PROSITE" id="PS51886">
    <property type="entry name" value="TLDC"/>
    <property type="match status" value="1"/>
</dbReference>
<dbReference type="EMBL" id="JARKHS020025701">
    <property type="protein sequence ID" value="KAK8767150.1"/>
    <property type="molecule type" value="Genomic_DNA"/>
</dbReference>
<sequence length="120" mass="13806">MSIVWNWLPPRITTLRPEVIYSTNKHGTSLTNLFLRTDTREPTMLAILTTRGDRFGAYCSTRWQERRRAPYFGTGETFLFTFAPEPRRFEWVGVNSALDVPHSSKLFLSANQHMIQIGAG</sequence>
<dbReference type="SMART" id="SM00584">
    <property type="entry name" value="TLDc"/>
    <property type="match status" value="1"/>
</dbReference>
<proteinExistence type="predicted"/>
<dbReference type="Pfam" id="PF07534">
    <property type="entry name" value="TLD"/>
    <property type="match status" value="1"/>
</dbReference>
<protein>
    <recommendedName>
        <fullName evidence="1">TLDc domain-containing protein</fullName>
    </recommendedName>
</protein>
<organism evidence="2 3">
    <name type="scientific">Amblyomma americanum</name>
    <name type="common">Lone star tick</name>
    <dbReference type="NCBI Taxonomy" id="6943"/>
    <lineage>
        <taxon>Eukaryota</taxon>
        <taxon>Metazoa</taxon>
        <taxon>Ecdysozoa</taxon>
        <taxon>Arthropoda</taxon>
        <taxon>Chelicerata</taxon>
        <taxon>Arachnida</taxon>
        <taxon>Acari</taxon>
        <taxon>Parasitiformes</taxon>
        <taxon>Ixodida</taxon>
        <taxon>Ixodoidea</taxon>
        <taxon>Ixodidae</taxon>
        <taxon>Amblyomminae</taxon>
        <taxon>Amblyomma</taxon>
    </lineage>
</organism>
<accession>A0AAQ4DXG0</accession>
<evidence type="ECO:0000313" key="2">
    <source>
        <dbReference type="EMBL" id="KAK8767150.1"/>
    </source>
</evidence>
<gene>
    <name evidence="2" type="ORF">V5799_006070</name>
</gene>
<dbReference type="PANTHER" id="PTHR23354">
    <property type="entry name" value="NUCLEOLAR PROTEIN 7/ESTROGEN RECEPTOR COACTIVATOR-RELATED"/>
    <property type="match status" value="1"/>
</dbReference>
<dbReference type="PANTHER" id="PTHR23354:SF122">
    <property type="entry name" value="GTPASE-ACTIVATING PROTEIN SKYWALKER"/>
    <property type="match status" value="1"/>
</dbReference>
<keyword evidence="3" id="KW-1185">Reference proteome</keyword>
<comment type="caution">
    <text evidence="2">The sequence shown here is derived from an EMBL/GenBank/DDBJ whole genome shotgun (WGS) entry which is preliminary data.</text>
</comment>
<dbReference type="Proteomes" id="UP001321473">
    <property type="component" value="Unassembled WGS sequence"/>
</dbReference>
<reference evidence="2 3" key="1">
    <citation type="journal article" date="2023" name="Arcadia Sci">
        <title>De novo assembly of a long-read Amblyomma americanum tick genome.</title>
        <authorList>
            <person name="Chou S."/>
            <person name="Poskanzer K.E."/>
            <person name="Rollins M."/>
            <person name="Thuy-Boun P.S."/>
        </authorList>
    </citation>
    <scope>NUCLEOTIDE SEQUENCE [LARGE SCALE GENOMIC DNA]</scope>
    <source>
        <strain evidence="2">F_SG_1</strain>
        <tissue evidence="2">Salivary glands</tissue>
    </source>
</reference>
<name>A0AAQ4DXG0_AMBAM</name>
<feature type="domain" description="TLDc" evidence="1">
    <location>
        <begin position="1"/>
        <end position="120"/>
    </location>
</feature>
<evidence type="ECO:0000259" key="1">
    <source>
        <dbReference type="PROSITE" id="PS51886"/>
    </source>
</evidence>
<dbReference type="AlphaFoldDB" id="A0AAQ4DXG0"/>
<dbReference type="InterPro" id="IPR006571">
    <property type="entry name" value="TLDc_dom"/>
</dbReference>
<evidence type="ECO:0000313" key="3">
    <source>
        <dbReference type="Proteomes" id="UP001321473"/>
    </source>
</evidence>